<dbReference type="FunFam" id="1.10.357.140:FF:000003">
    <property type="entry name" value="4-hydroxybenzoate polyprenyltransferase, mitochondrial"/>
    <property type="match status" value="1"/>
</dbReference>
<comment type="subcellular location">
    <subcellularLocation>
        <location evidence="2">Membrane</location>
        <topology evidence="2">Multi-pass membrane protein</topology>
    </subcellularLocation>
    <subcellularLocation>
        <location evidence="9">Mitochondrion inner membrane</location>
        <topology evidence="9">Multi-pass membrane protein</topology>
        <orientation evidence="9">Matrix side</orientation>
    </subcellularLocation>
</comment>
<dbReference type="EnsemblPlants" id="Pp3c17_13460V3.1">
    <property type="protein sequence ID" value="Pp3c17_13460V3.1"/>
    <property type="gene ID" value="Pp3c17_13460"/>
</dbReference>
<keyword evidence="9" id="KW-0414">Isoprene biosynthesis</keyword>
<dbReference type="KEGG" id="ppp:112294626"/>
<evidence type="ECO:0000256" key="7">
    <source>
        <dbReference type="ARBA" id="ARBA00023136"/>
    </source>
</evidence>
<evidence type="ECO:0000313" key="12">
    <source>
        <dbReference type="Proteomes" id="UP000006727"/>
    </source>
</evidence>
<dbReference type="PANTHER" id="PTHR11048">
    <property type="entry name" value="PRENYLTRANSFERASES"/>
    <property type="match status" value="1"/>
</dbReference>
<dbReference type="HAMAP" id="MF_01635">
    <property type="entry name" value="UbiA"/>
    <property type="match status" value="1"/>
</dbReference>
<sequence length="526" mass="58059">MSLVRGNPKLSLLLRRLCQGSNRALSAHVNFSADAARPQPIDDNVHLREICQPHTNRVGTALLLFERFGIDELRAKDSSVGTHERDIWDKSDIRKFRETRNKVNSSSSVSGRSLLEKMPGTPVFDSILIPAPDEESITKVRPRWHTSEFQNTLTQVGPTLSQLWTYSNIHRGLKREQIFCKETPYVIFSSPCNYGRCELARFSTGSNAEVSKEPEEEVARTKKENATVSVGVSWIEKVVPKHLRPYAYLARLDKPIGTWLLAWPCFWSIAIAAEAGGYPDLKMLSLFGVGAILLRGAGCTVNDLLDRDIDGKVERTRLRPIVSGALTPFQGLTFLGVQLLLGLGILLQLNTFSQVLGASSLLLVGTYPLMKRWTFWPQAYLGLTFNWGALLGWAAVRGSLDASVALPLYLSGVGWTLVYDTIYAHQDKMDDTKVGVKSTALRFGEDTRLWLTGFSTASISGMSLAGYNAALGWPFYVGVAATAGHLAWQISTVDTQSRADCNDKFVSNKWLGALVFSGICLGKLVV</sequence>
<gene>
    <name evidence="11" type="primary">LOC112294626</name>
    <name evidence="10" type="ORF">PHYPA_022021</name>
</gene>
<dbReference type="PaxDb" id="3218-PP1S98_5V6.1"/>
<reference evidence="10 12" key="1">
    <citation type="journal article" date="2008" name="Science">
        <title>The Physcomitrella genome reveals evolutionary insights into the conquest of land by plants.</title>
        <authorList>
            <person name="Rensing S."/>
            <person name="Lang D."/>
            <person name="Zimmer A."/>
            <person name="Terry A."/>
            <person name="Salamov A."/>
            <person name="Shapiro H."/>
            <person name="Nishiyama T."/>
            <person name="Perroud P.-F."/>
            <person name="Lindquist E."/>
            <person name="Kamisugi Y."/>
            <person name="Tanahashi T."/>
            <person name="Sakakibara K."/>
            <person name="Fujita T."/>
            <person name="Oishi K."/>
            <person name="Shin-I T."/>
            <person name="Kuroki Y."/>
            <person name="Toyoda A."/>
            <person name="Suzuki Y."/>
            <person name="Hashimoto A."/>
            <person name="Yamaguchi K."/>
            <person name="Sugano A."/>
            <person name="Kohara Y."/>
            <person name="Fujiyama A."/>
            <person name="Anterola A."/>
            <person name="Aoki S."/>
            <person name="Ashton N."/>
            <person name="Barbazuk W.B."/>
            <person name="Barker E."/>
            <person name="Bennetzen J."/>
            <person name="Bezanilla M."/>
            <person name="Blankenship R."/>
            <person name="Cho S.H."/>
            <person name="Dutcher S."/>
            <person name="Estelle M."/>
            <person name="Fawcett J.A."/>
            <person name="Gundlach H."/>
            <person name="Hanada K."/>
            <person name="Heyl A."/>
            <person name="Hicks K.A."/>
            <person name="Hugh J."/>
            <person name="Lohr M."/>
            <person name="Mayer K."/>
            <person name="Melkozernov A."/>
            <person name="Murata T."/>
            <person name="Nelson D."/>
            <person name="Pils B."/>
            <person name="Prigge M."/>
            <person name="Reiss B."/>
            <person name="Renner T."/>
            <person name="Rombauts S."/>
            <person name="Rushton P."/>
            <person name="Sanderfoot A."/>
            <person name="Schween G."/>
            <person name="Shiu S.-H."/>
            <person name="Stueber K."/>
            <person name="Theodoulou F.L."/>
            <person name="Tu H."/>
            <person name="Van de Peer Y."/>
            <person name="Verrier P.J."/>
            <person name="Waters E."/>
            <person name="Wood A."/>
            <person name="Yang L."/>
            <person name="Cove D."/>
            <person name="Cuming A."/>
            <person name="Hasebe M."/>
            <person name="Lucas S."/>
            <person name="Mishler D.B."/>
            <person name="Reski R."/>
            <person name="Grigoriev I."/>
            <person name="Quatrano R.S."/>
            <person name="Boore J.L."/>
        </authorList>
    </citation>
    <scope>NUCLEOTIDE SEQUENCE [LARGE SCALE GENOMIC DNA]</scope>
    <source>
        <strain evidence="11 12">cv. Gransden 2004</strain>
    </source>
</reference>
<comment type="catalytic activity">
    <reaction evidence="8">
        <text>4-hydroxybenzoate + (2E)-geranyl diphosphate = 3-geranyl-4-hydroxybenzoate + diphosphate</text>
        <dbReference type="Rhea" id="RHEA:27854"/>
        <dbReference type="ChEBI" id="CHEBI:17879"/>
        <dbReference type="ChEBI" id="CHEBI:33019"/>
        <dbReference type="ChEBI" id="CHEBI:58057"/>
        <dbReference type="ChEBI" id="CHEBI:60878"/>
        <dbReference type="EC" id="2.5.1.93"/>
    </reaction>
</comment>
<keyword evidence="12" id="KW-1185">Reference proteome</keyword>
<accession>A0A2K1J3U3</accession>
<keyword evidence="9" id="KW-0999">Mitochondrion inner membrane</keyword>
<evidence type="ECO:0000256" key="3">
    <source>
        <dbReference type="ARBA" id="ARBA00005985"/>
    </source>
</evidence>
<dbReference type="Gene3D" id="1.10.357.140">
    <property type="entry name" value="UbiA prenyltransferase"/>
    <property type="match status" value="1"/>
</dbReference>
<comment type="cofactor">
    <cofactor evidence="1 9">
        <name>Mg(2+)</name>
        <dbReference type="ChEBI" id="CHEBI:18420"/>
    </cofactor>
</comment>
<comment type="pathway">
    <text evidence="9">Cofactor biosynthesis; ubiquinone biosynthesis.</text>
</comment>
<dbReference type="InterPro" id="IPR000537">
    <property type="entry name" value="UbiA_prenyltransferase"/>
</dbReference>
<dbReference type="EMBL" id="ABEU02000017">
    <property type="protein sequence ID" value="PNR36170.1"/>
    <property type="molecule type" value="Genomic_DNA"/>
</dbReference>
<protein>
    <recommendedName>
        <fullName evidence="9">4-hydroxybenzoate polyprenyltransferase, mitochondrial</fullName>
        <shortName evidence="9">4-HB polyprenyltransferase</shortName>
        <ecNumber evidence="9">2.5.1.39</ecNumber>
    </recommendedName>
    <alternativeName>
        <fullName evidence="9">Para-hydroxybenzoate--polyprenyltransferase</fullName>
        <shortName evidence="9">PHB:PPT</shortName>
        <shortName evidence="9">PHB:polyprenyltransferase</shortName>
    </alternativeName>
</protein>
<dbReference type="GO" id="GO:0008412">
    <property type="term" value="F:4-hydroxybenzoate polyprenyltransferase activity"/>
    <property type="evidence" value="ECO:0007669"/>
    <property type="project" value="UniProtKB-EC"/>
</dbReference>
<comment type="similarity">
    <text evidence="3 9">Belongs to the UbiA prenyltransferase family.</text>
</comment>
<organism evidence="10">
    <name type="scientific">Physcomitrium patens</name>
    <name type="common">Spreading-leaved earth moss</name>
    <name type="synonym">Physcomitrella patens</name>
    <dbReference type="NCBI Taxonomy" id="3218"/>
    <lineage>
        <taxon>Eukaryota</taxon>
        <taxon>Viridiplantae</taxon>
        <taxon>Streptophyta</taxon>
        <taxon>Embryophyta</taxon>
        <taxon>Bryophyta</taxon>
        <taxon>Bryophytina</taxon>
        <taxon>Bryopsida</taxon>
        <taxon>Funariidae</taxon>
        <taxon>Funariales</taxon>
        <taxon>Funariaceae</taxon>
        <taxon>Physcomitrium</taxon>
    </lineage>
</organism>
<dbReference type="GO" id="GO:0008299">
    <property type="term" value="P:isoprenoid biosynthetic process"/>
    <property type="evidence" value="ECO:0007669"/>
    <property type="project" value="UniProtKB-UniRule"/>
</dbReference>
<dbReference type="FunCoup" id="A0A2K1J3U3">
    <property type="interactions" value="2901"/>
</dbReference>
<keyword evidence="5 9" id="KW-0812">Transmembrane</keyword>
<comment type="function">
    <text evidence="9">Catalyzes the prenylation of para-hydroxybenzoate (PHB) with an all-trans polyprenyl group. Mediates the second step in the final reaction sequence of coenzyme Q (CoQ) biosynthesis, which is the condensation of the polyisoprenoid side chain with PHB, generating the first membrane-bound Q intermediate.</text>
</comment>
<evidence type="ECO:0000256" key="1">
    <source>
        <dbReference type="ARBA" id="ARBA00001946"/>
    </source>
</evidence>
<proteinExistence type="inferred from homology"/>
<feature type="transmembrane region" description="Helical" evidence="9">
    <location>
        <begin position="402"/>
        <end position="419"/>
    </location>
</feature>
<dbReference type="UniPathway" id="UPA00232"/>
<dbReference type="RefSeq" id="XP_024401069.1">
    <property type="nucleotide sequence ID" value="XM_024545301.2"/>
</dbReference>
<evidence type="ECO:0000256" key="6">
    <source>
        <dbReference type="ARBA" id="ARBA00022989"/>
    </source>
</evidence>
<dbReference type="EnsemblPlants" id="Pp3c17_13460V3.3">
    <property type="protein sequence ID" value="Pp3c17_13460V3.3"/>
    <property type="gene ID" value="Pp3c17_13460"/>
</dbReference>
<dbReference type="EC" id="2.5.1.39" evidence="9"/>
<evidence type="ECO:0000256" key="8">
    <source>
        <dbReference type="ARBA" id="ARBA00050283"/>
    </source>
</evidence>
<keyword evidence="4 9" id="KW-0808">Transferase</keyword>
<dbReference type="FunFam" id="1.20.120.1780:FF:000001">
    <property type="entry name" value="4-hydroxybenzoate octaprenyltransferase"/>
    <property type="match status" value="1"/>
</dbReference>
<reference evidence="10 12" key="2">
    <citation type="journal article" date="2018" name="Plant J.">
        <title>The Physcomitrella patens chromosome-scale assembly reveals moss genome structure and evolution.</title>
        <authorList>
            <person name="Lang D."/>
            <person name="Ullrich K.K."/>
            <person name="Murat F."/>
            <person name="Fuchs J."/>
            <person name="Jenkins J."/>
            <person name="Haas F.B."/>
            <person name="Piednoel M."/>
            <person name="Gundlach H."/>
            <person name="Van Bel M."/>
            <person name="Meyberg R."/>
            <person name="Vives C."/>
            <person name="Morata J."/>
            <person name="Symeonidi A."/>
            <person name="Hiss M."/>
            <person name="Muchero W."/>
            <person name="Kamisugi Y."/>
            <person name="Saleh O."/>
            <person name="Blanc G."/>
            <person name="Decker E.L."/>
            <person name="van Gessel N."/>
            <person name="Grimwood J."/>
            <person name="Hayes R.D."/>
            <person name="Graham S.W."/>
            <person name="Gunter L.E."/>
            <person name="McDaniel S.F."/>
            <person name="Hoernstein S.N.W."/>
            <person name="Larsson A."/>
            <person name="Li F.W."/>
            <person name="Perroud P.F."/>
            <person name="Phillips J."/>
            <person name="Ranjan P."/>
            <person name="Rokshar D.S."/>
            <person name="Rothfels C.J."/>
            <person name="Schneider L."/>
            <person name="Shu S."/>
            <person name="Stevenson D.W."/>
            <person name="Thummler F."/>
            <person name="Tillich M."/>
            <person name="Villarreal Aguilar J.C."/>
            <person name="Widiez T."/>
            <person name="Wong G.K."/>
            <person name="Wymore A."/>
            <person name="Zhang Y."/>
            <person name="Zimmer A.D."/>
            <person name="Quatrano R.S."/>
            <person name="Mayer K.F.X."/>
            <person name="Goodstein D."/>
            <person name="Casacuberta J.M."/>
            <person name="Vandepoele K."/>
            <person name="Reski R."/>
            <person name="Cuming A.C."/>
            <person name="Tuskan G.A."/>
            <person name="Maumus F."/>
            <person name="Salse J."/>
            <person name="Schmutz J."/>
            <person name="Rensing S.A."/>
        </authorList>
    </citation>
    <scope>NUCLEOTIDE SEQUENCE [LARGE SCALE GENOMIC DNA]</scope>
    <source>
        <strain evidence="11 12">cv. Gransden 2004</strain>
    </source>
</reference>
<dbReference type="GO" id="GO:0006744">
    <property type="term" value="P:ubiquinone biosynthetic process"/>
    <property type="evidence" value="ECO:0000318"/>
    <property type="project" value="GO_Central"/>
</dbReference>
<dbReference type="GO" id="GO:0102930">
    <property type="term" value="F:4-hydroxybenzoate geranyltransferase activity"/>
    <property type="evidence" value="ECO:0007669"/>
    <property type="project" value="UniProtKB-EC"/>
</dbReference>
<dbReference type="Gene3D" id="1.20.120.1780">
    <property type="entry name" value="UbiA prenyltransferase"/>
    <property type="match status" value="1"/>
</dbReference>
<dbReference type="Gramene" id="Pp3c17_13460V3.1">
    <property type="protein sequence ID" value="Pp3c17_13460V3.1"/>
    <property type="gene ID" value="Pp3c17_13460"/>
</dbReference>
<evidence type="ECO:0000256" key="2">
    <source>
        <dbReference type="ARBA" id="ARBA00004141"/>
    </source>
</evidence>
<name>A0A2K1J3U3_PHYPA</name>
<feature type="transmembrane region" description="Helical" evidence="9">
    <location>
        <begin position="379"/>
        <end position="396"/>
    </location>
</feature>
<dbReference type="InterPro" id="IPR044878">
    <property type="entry name" value="UbiA_sf"/>
</dbReference>
<comment type="catalytic activity">
    <reaction evidence="9">
        <text>an all-trans-polyprenyl diphosphate + 4-hydroxybenzoate = a 4-hydroxy-3-(all-trans-polyprenyl)benzoate + diphosphate</text>
        <dbReference type="Rhea" id="RHEA:44504"/>
        <dbReference type="Rhea" id="RHEA-COMP:9514"/>
        <dbReference type="Rhea" id="RHEA-COMP:9564"/>
        <dbReference type="ChEBI" id="CHEBI:17879"/>
        <dbReference type="ChEBI" id="CHEBI:33019"/>
        <dbReference type="ChEBI" id="CHEBI:58914"/>
        <dbReference type="ChEBI" id="CHEBI:78396"/>
        <dbReference type="EC" id="2.5.1.39"/>
    </reaction>
</comment>
<feature type="transmembrane region" description="Helical" evidence="9">
    <location>
        <begin position="284"/>
        <end position="305"/>
    </location>
</feature>
<evidence type="ECO:0000313" key="11">
    <source>
        <dbReference type="EnsemblPlants" id="Pp3c17_13460V3.1"/>
    </source>
</evidence>
<evidence type="ECO:0000256" key="5">
    <source>
        <dbReference type="ARBA" id="ARBA00022692"/>
    </source>
</evidence>
<dbReference type="OrthoDB" id="18170at2759"/>
<evidence type="ECO:0000256" key="9">
    <source>
        <dbReference type="HAMAP-Rule" id="MF_03189"/>
    </source>
</evidence>
<feature type="transmembrane region" description="Helical" evidence="9">
    <location>
        <begin position="326"/>
        <end position="346"/>
    </location>
</feature>
<dbReference type="NCBIfam" id="TIGR01474">
    <property type="entry name" value="ubiA_proteo"/>
    <property type="match status" value="1"/>
</dbReference>
<dbReference type="Pfam" id="PF01040">
    <property type="entry name" value="UbiA"/>
    <property type="match status" value="1"/>
</dbReference>
<feature type="transmembrane region" description="Helical" evidence="9">
    <location>
        <begin position="259"/>
        <end position="278"/>
    </location>
</feature>
<dbReference type="GeneID" id="112294626"/>
<dbReference type="PROSITE" id="PS00943">
    <property type="entry name" value="UBIA"/>
    <property type="match status" value="1"/>
</dbReference>
<dbReference type="GO" id="GO:0005743">
    <property type="term" value="C:mitochondrial inner membrane"/>
    <property type="evidence" value="ECO:0000318"/>
    <property type="project" value="GO_Central"/>
</dbReference>
<keyword evidence="9" id="KW-0831">Ubiquinone biosynthesis</keyword>
<dbReference type="GO" id="GO:0016765">
    <property type="term" value="F:transferase activity, transferring alkyl or aryl (other than methyl) groups"/>
    <property type="evidence" value="ECO:0000318"/>
    <property type="project" value="GO_Central"/>
</dbReference>
<evidence type="ECO:0000313" key="10">
    <source>
        <dbReference type="EMBL" id="PNR36170.1"/>
    </source>
</evidence>
<reference evidence="11" key="3">
    <citation type="submission" date="2020-12" db="UniProtKB">
        <authorList>
            <consortium name="EnsemblPlants"/>
        </authorList>
    </citation>
    <scope>IDENTIFICATION</scope>
</reference>
<dbReference type="AlphaFoldDB" id="A0A2K1J3U3"/>
<dbReference type="STRING" id="3218.A0A2K1J3U3"/>
<dbReference type="Proteomes" id="UP000006727">
    <property type="component" value="Chromosome 17"/>
</dbReference>
<evidence type="ECO:0000256" key="4">
    <source>
        <dbReference type="ARBA" id="ARBA00022679"/>
    </source>
</evidence>
<keyword evidence="7 9" id="KW-0472">Membrane</keyword>
<dbReference type="CDD" id="cd13959">
    <property type="entry name" value="PT_UbiA_COQ2"/>
    <property type="match status" value="1"/>
</dbReference>
<keyword evidence="6 9" id="KW-1133">Transmembrane helix</keyword>
<dbReference type="PANTHER" id="PTHR11048:SF28">
    <property type="entry name" value="4-HYDROXYBENZOATE POLYPRENYLTRANSFERASE, MITOCHONDRIAL"/>
    <property type="match status" value="1"/>
</dbReference>
<dbReference type="Gramene" id="Pp3c17_13460V3.3">
    <property type="protein sequence ID" value="Pp3c17_13460V3.3"/>
    <property type="gene ID" value="Pp3c17_13460"/>
</dbReference>
<dbReference type="InterPro" id="IPR006370">
    <property type="entry name" value="HB_polyprenyltransferase-like"/>
</dbReference>
<dbReference type="InterPro" id="IPR039653">
    <property type="entry name" value="Prenyltransferase"/>
</dbReference>
<keyword evidence="9" id="KW-0496">Mitochondrion</keyword>
<dbReference type="InterPro" id="IPR030470">
    <property type="entry name" value="UbiA_prenylTrfase_CS"/>
</dbReference>